<evidence type="ECO:0000313" key="2">
    <source>
        <dbReference type="Proteomes" id="UP000008062"/>
    </source>
</evidence>
<name>F9WXS9_ZYMTI</name>
<protein>
    <submittedName>
        <fullName evidence="1">Uncharacterized protein</fullName>
    </submittedName>
</protein>
<gene>
    <name evidence="1" type="ORF">MYCGRDRAFT_89085</name>
</gene>
<dbReference type="AlphaFoldDB" id="F9WXS9"/>
<reference evidence="1 2" key="1">
    <citation type="journal article" date="2011" name="PLoS Genet.">
        <title>Finished genome of the fungal wheat pathogen Mycosphaerella graminicola reveals dispensome structure, chromosome plasticity, and stealth pathogenesis.</title>
        <authorList>
            <person name="Goodwin S.B."/>
            <person name="Ben M'barek S."/>
            <person name="Dhillon B."/>
            <person name="Wittenberg A.H.J."/>
            <person name="Crane C.F."/>
            <person name="Hane J.K."/>
            <person name="Foster A.J."/>
            <person name="Van der Lee T.A.J."/>
            <person name="Grimwood J."/>
            <person name="Aerts A."/>
            <person name="Antoniw J."/>
            <person name="Bailey A."/>
            <person name="Bluhm B."/>
            <person name="Bowler J."/>
            <person name="Bristow J."/>
            <person name="van der Burgt A."/>
            <person name="Canto-Canche B."/>
            <person name="Churchill A.C.L."/>
            <person name="Conde-Ferraez L."/>
            <person name="Cools H.J."/>
            <person name="Coutinho P.M."/>
            <person name="Csukai M."/>
            <person name="Dehal P."/>
            <person name="De Wit P."/>
            <person name="Donzelli B."/>
            <person name="van de Geest H.C."/>
            <person name="van Ham R.C.H.J."/>
            <person name="Hammond-Kosack K.E."/>
            <person name="Henrissat B."/>
            <person name="Kilian A."/>
            <person name="Kobayashi A.K."/>
            <person name="Koopmann E."/>
            <person name="Kourmpetis Y."/>
            <person name="Kuzniar A."/>
            <person name="Lindquist E."/>
            <person name="Lombard V."/>
            <person name="Maliepaard C."/>
            <person name="Martins N."/>
            <person name="Mehrabi R."/>
            <person name="Nap J.P.H."/>
            <person name="Ponomarenko A."/>
            <person name="Rudd J.J."/>
            <person name="Salamov A."/>
            <person name="Schmutz J."/>
            <person name="Schouten H.J."/>
            <person name="Shapiro H."/>
            <person name="Stergiopoulos I."/>
            <person name="Torriani S.F.F."/>
            <person name="Tu H."/>
            <person name="de Vries R.P."/>
            <person name="Waalwijk C."/>
            <person name="Ware S.B."/>
            <person name="Wiebenga A."/>
            <person name="Zwiers L.-H."/>
            <person name="Oliver R.P."/>
            <person name="Grigoriev I.V."/>
            <person name="Kema G.H.J."/>
        </authorList>
    </citation>
    <scope>NUCLEOTIDE SEQUENCE [LARGE SCALE GENOMIC DNA]</scope>
    <source>
        <strain evidence="2">CBS 115943 / IPO323</strain>
    </source>
</reference>
<dbReference type="GeneID" id="13403113"/>
<dbReference type="HOGENOM" id="CLU_1628350_0_0_1"/>
<accession>F9WXS9</accession>
<dbReference type="EMBL" id="CM001196">
    <property type="protein sequence ID" value="EGP91081.1"/>
    <property type="molecule type" value="Genomic_DNA"/>
</dbReference>
<dbReference type="VEuPathDB" id="FungiDB:ZTRI_1.587"/>
<dbReference type="InParanoid" id="F9WXS9"/>
<dbReference type="Proteomes" id="UP000008062">
    <property type="component" value="Chromosome 1"/>
</dbReference>
<organism evidence="1 2">
    <name type="scientific">Zymoseptoria tritici (strain CBS 115943 / IPO323)</name>
    <name type="common">Speckled leaf blotch fungus</name>
    <name type="synonym">Septoria tritici</name>
    <dbReference type="NCBI Taxonomy" id="336722"/>
    <lineage>
        <taxon>Eukaryota</taxon>
        <taxon>Fungi</taxon>
        <taxon>Dikarya</taxon>
        <taxon>Ascomycota</taxon>
        <taxon>Pezizomycotina</taxon>
        <taxon>Dothideomycetes</taxon>
        <taxon>Dothideomycetidae</taxon>
        <taxon>Mycosphaerellales</taxon>
        <taxon>Mycosphaerellaceae</taxon>
        <taxon>Zymoseptoria</taxon>
    </lineage>
</organism>
<evidence type="ECO:0000313" key="1">
    <source>
        <dbReference type="EMBL" id="EGP91081.1"/>
    </source>
</evidence>
<dbReference type="RefSeq" id="XP_003856105.1">
    <property type="nucleotide sequence ID" value="XM_003856057.1"/>
</dbReference>
<sequence length="163" mass="18904">MCQYYHWRCGVCLTDNEIARRCGRMRERCAKNGDLLPLPPDAEGISCQWCRRPRFVDQKQAPPRFRHAVKPIQSTSKCPVKTEAQWRVPAENDAFWLRPSTRLPDAAEKMAQYNHQRHLVFKASDQAIGLKQDSREGTNTGSNGQSFLYDEAWRKLKERLQIG</sequence>
<keyword evidence="2" id="KW-1185">Reference proteome</keyword>
<proteinExistence type="predicted"/>
<dbReference type="KEGG" id="ztr:MYCGRDRAFT_89085"/>